<name>A0A8R7Q618_TRIUA</name>
<reference evidence="1" key="2">
    <citation type="submission" date="2018-03" db="EMBL/GenBank/DDBJ databases">
        <title>The Triticum urartu genome reveals the dynamic nature of wheat genome evolution.</title>
        <authorList>
            <person name="Ling H."/>
            <person name="Ma B."/>
            <person name="Shi X."/>
            <person name="Liu H."/>
            <person name="Dong L."/>
            <person name="Sun H."/>
            <person name="Cao Y."/>
            <person name="Gao Q."/>
            <person name="Zheng S."/>
            <person name="Li Y."/>
            <person name="Yu Y."/>
            <person name="Du H."/>
            <person name="Qi M."/>
            <person name="Li Y."/>
            <person name="Yu H."/>
            <person name="Cui Y."/>
            <person name="Wang N."/>
            <person name="Chen C."/>
            <person name="Wu H."/>
            <person name="Zhao Y."/>
            <person name="Zhang J."/>
            <person name="Li Y."/>
            <person name="Zhou W."/>
            <person name="Zhang B."/>
            <person name="Hu W."/>
            <person name="Eijk M."/>
            <person name="Tang J."/>
            <person name="Witsenboer H."/>
            <person name="Zhao S."/>
            <person name="Li Z."/>
            <person name="Zhang A."/>
            <person name="Wang D."/>
            <person name="Liang C."/>
        </authorList>
    </citation>
    <scope>NUCLEOTIDE SEQUENCE [LARGE SCALE GENOMIC DNA]</scope>
    <source>
        <strain evidence="1">cv. G1812</strain>
    </source>
</reference>
<reference evidence="1" key="3">
    <citation type="submission" date="2022-06" db="UniProtKB">
        <authorList>
            <consortium name="EnsemblPlants"/>
        </authorList>
    </citation>
    <scope>IDENTIFICATION</scope>
</reference>
<dbReference type="AlphaFoldDB" id="A0A8R7Q618"/>
<reference evidence="2" key="1">
    <citation type="journal article" date="2013" name="Nature">
        <title>Draft genome of the wheat A-genome progenitor Triticum urartu.</title>
        <authorList>
            <person name="Ling H.Q."/>
            <person name="Zhao S."/>
            <person name="Liu D."/>
            <person name="Wang J."/>
            <person name="Sun H."/>
            <person name="Zhang C."/>
            <person name="Fan H."/>
            <person name="Li D."/>
            <person name="Dong L."/>
            <person name="Tao Y."/>
            <person name="Gao C."/>
            <person name="Wu H."/>
            <person name="Li Y."/>
            <person name="Cui Y."/>
            <person name="Guo X."/>
            <person name="Zheng S."/>
            <person name="Wang B."/>
            <person name="Yu K."/>
            <person name="Liang Q."/>
            <person name="Yang W."/>
            <person name="Lou X."/>
            <person name="Chen J."/>
            <person name="Feng M."/>
            <person name="Jian J."/>
            <person name="Zhang X."/>
            <person name="Luo G."/>
            <person name="Jiang Y."/>
            <person name="Liu J."/>
            <person name="Wang Z."/>
            <person name="Sha Y."/>
            <person name="Zhang B."/>
            <person name="Wu H."/>
            <person name="Tang D."/>
            <person name="Shen Q."/>
            <person name="Xue P."/>
            <person name="Zou S."/>
            <person name="Wang X."/>
            <person name="Liu X."/>
            <person name="Wang F."/>
            <person name="Yang Y."/>
            <person name="An X."/>
            <person name="Dong Z."/>
            <person name="Zhang K."/>
            <person name="Zhang X."/>
            <person name="Luo M.C."/>
            <person name="Dvorak J."/>
            <person name="Tong Y."/>
            <person name="Wang J."/>
            <person name="Yang H."/>
            <person name="Li Z."/>
            <person name="Wang D."/>
            <person name="Zhang A."/>
            <person name="Wang J."/>
        </authorList>
    </citation>
    <scope>NUCLEOTIDE SEQUENCE</scope>
    <source>
        <strain evidence="2">cv. G1812</strain>
    </source>
</reference>
<accession>A0A8R7Q618</accession>
<proteinExistence type="predicted"/>
<evidence type="ECO:0000313" key="2">
    <source>
        <dbReference type="Proteomes" id="UP000015106"/>
    </source>
</evidence>
<dbReference type="Proteomes" id="UP000015106">
    <property type="component" value="Chromosome 4"/>
</dbReference>
<keyword evidence="2" id="KW-1185">Reference proteome</keyword>
<dbReference type="EnsemblPlants" id="TuG1812G0400001985.01.T01">
    <property type="protein sequence ID" value="TuG1812G0400001985.01.T01.cds276407"/>
    <property type="gene ID" value="TuG1812G0400001985.01"/>
</dbReference>
<protein>
    <submittedName>
        <fullName evidence="1">Uncharacterized protein</fullName>
    </submittedName>
</protein>
<dbReference type="Gramene" id="TuG1812G0400001985.01.T01">
    <property type="protein sequence ID" value="TuG1812G0400001985.01.T01.cds276407"/>
    <property type="gene ID" value="TuG1812G0400001985.01"/>
</dbReference>
<organism evidence="1 2">
    <name type="scientific">Triticum urartu</name>
    <name type="common">Red wild einkorn</name>
    <name type="synonym">Crithodium urartu</name>
    <dbReference type="NCBI Taxonomy" id="4572"/>
    <lineage>
        <taxon>Eukaryota</taxon>
        <taxon>Viridiplantae</taxon>
        <taxon>Streptophyta</taxon>
        <taxon>Embryophyta</taxon>
        <taxon>Tracheophyta</taxon>
        <taxon>Spermatophyta</taxon>
        <taxon>Magnoliopsida</taxon>
        <taxon>Liliopsida</taxon>
        <taxon>Poales</taxon>
        <taxon>Poaceae</taxon>
        <taxon>BOP clade</taxon>
        <taxon>Pooideae</taxon>
        <taxon>Triticodae</taxon>
        <taxon>Triticeae</taxon>
        <taxon>Triticinae</taxon>
        <taxon>Triticum</taxon>
    </lineage>
</organism>
<evidence type="ECO:0000313" key="1">
    <source>
        <dbReference type="EnsemblPlants" id="TuG1812G0400001985.01.T01.cds276407"/>
    </source>
</evidence>
<sequence length="59" mass="6664">MLNCIFSTCTFIGLHDACLMFCLSWGRNGTECLKLTLTVFSLIVHFEISANVYKRSKSV</sequence>